<keyword evidence="3" id="KW-1185">Reference proteome</keyword>
<gene>
    <name evidence="2" type="ORF">NE848_04150</name>
</gene>
<comment type="caution">
    <text evidence="2">The sequence shown here is derived from an EMBL/GenBank/DDBJ whole genome shotgun (WGS) entry which is preliminary data.</text>
</comment>
<accession>A0ABT0YYK8</accession>
<dbReference type="InterPro" id="IPR029068">
    <property type="entry name" value="Glyas_Bleomycin-R_OHBP_Dase"/>
</dbReference>
<feature type="domain" description="VOC" evidence="1">
    <location>
        <begin position="29"/>
        <end position="174"/>
    </location>
</feature>
<evidence type="ECO:0000259" key="1">
    <source>
        <dbReference type="PROSITE" id="PS51819"/>
    </source>
</evidence>
<protein>
    <submittedName>
        <fullName evidence="2">VOC family protein</fullName>
    </submittedName>
</protein>
<dbReference type="Gene3D" id="3.10.180.10">
    <property type="entry name" value="2,3-Dihydroxybiphenyl 1,2-Dioxygenase, domain 1"/>
    <property type="match status" value="1"/>
</dbReference>
<name>A0ABT0YYK8_9FLAO</name>
<dbReference type="Proteomes" id="UP001155077">
    <property type="component" value="Unassembled WGS sequence"/>
</dbReference>
<dbReference type="RefSeq" id="WP_252110949.1">
    <property type="nucleotide sequence ID" value="NZ_JAMSCK010000001.1"/>
</dbReference>
<dbReference type="InterPro" id="IPR037523">
    <property type="entry name" value="VOC_core"/>
</dbReference>
<dbReference type="EMBL" id="JAMSCK010000001">
    <property type="protein sequence ID" value="MCM8568556.1"/>
    <property type="molecule type" value="Genomic_DNA"/>
</dbReference>
<organism evidence="2 3">
    <name type="scientific">Gramella jeungdoensis</name>
    <dbReference type="NCBI Taxonomy" id="708091"/>
    <lineage>
        <taxon>Bacteria</taxon>
        <taxon>Pseudomonadati</taxon>
        <taxon>Bacteroidota</taxon>
        <taxon>Flavobacteriia</taxon>
        <taxon>Flavobacteriales</taxon>
        <taxon>Flavobacteriaceae</taxon>
        <taxon>Christiangramia</taxon>
    </lineage>
</organism>
<proteinExistence type="predicted"/>
<dbReference type="InterPro" id="IPR004360">
    <property type="entry name" value="Glyas_Fos-R_dOase_dom"/>
</dbReference>
<reference evidence="2" key="1">
    <citation type="submission" date="2022-06" db="EMBL/GenBank/DDBJ databases">
        <title>Gramella sediminis sp. nov., isolated from deep-sea sediment of the Indian Ocean.</title>
        <authorList>
            <person name="Yang L."/>
        </authorList>
    </citation>
    <scope>NUCLEOTIDE SEQUENCE</scope>
    <source>
        <strain evidence="2">HMD3159</strain>
    </source>
</reference>
<evidence type="ECO:0000313" key="2">
    <source>
        <dbReference type="EMBL" id="MCM8568556.1"/>
    </source>
</evidence>
<evidence type="ECO:0000313" key="3">
    <source>
        <dbReference type="Proteomes" id="UP001155077"/>
    </source>
</evidence>
<dbReference type="SUPFAM" id="SSF54593">
    <property type="entry name" value="Glyoxalase/Bleomycin resistance protein/Dihydroxybiphenyl dioxygenase"/>
    <property type="match status" value="1"/>
</dbReference>
<dbReference type="Pfam" id="PF00903">
    <property type="entry name" value="Glyoxalase"/>
    <property type="match status" value="1"/>
</dbReference>
<dbReference type="PROSITE" id="PS51819">
    <property type="entry name" value="VOC"/>
    <property type="match status" value="1"/>
</dbReference>
<sequence>MRKPLIIIGSLIIVSTVIFGFKKMTSPVKVMTIGVIVSNLEESYKFYTDIIGMEKEDEFQMSSELSTKYGINSGKEFNIINLRMKCDGYSLKYKLNKTVGNLPEVPFKNDNDYYGFEKIGSNYFSIDVHDVESYKERLDENNIEYKYLVIEEWNNYKVILVHDPDGVLLEIRGY</sequence>